<sequence length="674" mass="74288">MVYVLLTFASLITGTLALQRTISTDDTGTILTLGATPYFVESTPFQTYYPPQSIFAVSGLLPITSIRSQNTPITKDVLQNQLELFESVDDVWRKDFLKNLVITYDGPAKAFFDNSAISWMREKKVANLYVSENIRSPLFDKTNVAQINKGPPSGPYFFTTPKDTSSIAFFNCYRLFRDEYEAFVFGTIPGPDGSWVATNFTLPTEKDKALYIPIPSRIPLIAKGLPLAGMRFGLKDIYDVEGLPTSAGSHAYGDLHPSSNTTASSIQKLLSLGASLVGKTHTSQFAHAANPWEFVDFPYSWNPRGDGHLTASASSSGSACAIVAYDWLDFAVGSDTRGSIRKPASMVGAYGIRPTHGCFDLDGVVPVSEEMDTAGFFVRDPKLFYLLRKLWYGQVKSTIISRRQTIRNPSKLLYPIDQLPFAVPEAQKLYDNFTQTLQEHIKIIKTPINVTHTLLPYMPDSSFSELYKASNDLAYYNSWHSVGKPTIAAHAPSHHPSFDPVPQRIFKASEALSEADYNRALAIKRKFQQDVLEHFIKSDVKSCSESLFMYDAGTGGRPSYRVEEFNGLDGTAPILLPNAPRQSFQSSSSPGGGAGGPQATDYLYFIASMAGLPEVTIPLGQVPYFSHISRRWEMLPVSVQLVAHKGCDAVLLEVVKKLGELGVAQTVKTGRLAF</sequence>
<dbReference type="SUPFAM" id="SSF75304">
    <property type="entry name" value="Amidase signature (AS) enzymes"/>
    <property type="match status" value="1"/>
</dbReference>
<dbReference type="Pfam" id="PF01425">
    <property type="entry name" value="Amidase"/>
    <property type="match status" value="1"/>
</dbReference>
<feature type="domain" description="Scytalone dehydratase-like protein Arp1 N-terminal" evidence="3">
    <location>
        <begin position="56"/>
        <end position="171"/>
    </location>
</feature>
<dbReference type="STRING" id="703135.A0A2A9N7L6"/>
<dbReference type="InterPro" id="IPR036928">
    <property type="entry name" value="AS_sf"/>
</dbReference>
<organism evidence="4 5">
    <name type="scientific">Amanita thiersii Skay4041</name>
    <dbReference type="NCBI Taxonomy" id="703135"/>
    <lineage>
        <taxon>Eukaryota</taxon>
        <taxon>Fungi</taxon>
        <taxon>Dikarya</taxon>
        <taxon>Basidiomycota</taxon>
        <taxon>Agaricomycotina</taxon>
        <taxon>Agaricomycetes</taxon>
        <taxon>Agaricomycetidae</taxon>
        <taxon>Agaricales</taxon>
        <taxon>Pluteineae</taxon>
        <taxon>Amanitaceae</taxon>
        <taxon>Amanita</taxon>
    </lineage>
</organism>
<reference evidence="4 5" key="1">
    <citation type="submission" date="2014-02" db="EMBL/GenBank/DDBJ databases">
        <title>Transposable element dynamics among asymbiotic and ectomycorrhizal Amanita fungi.</title>
        <authorList>
            <consortium name="DOE Joint Genome Institute"/>
            <person name="Hess J."/>
            <person name="Skrede I."/>
            <person name="Wolfe B."/>
            <person name="LaButti K."/>
            <person name="Ohm R.A."/>
            <person name="Grigoriev I.V."/>
            <person name="Pringle A."/>
        </authorList>
    </citation>
    <scope>NUCLEOTIDE SEQUENCE [LARGE SCALE GENOMIC DNA]</scope>
    <source>
        <strain evidence="4 5">SKay4041</strain>
    </source>
</reference>
<dbReference type="InterPro" id="IPR023631">
    <property type="entry name" value="Amidase_dom"/>
</dbReference>
<dbReference type="Proteomes" id="UP000242287">
    <property type="component" value="Unassembled WGS sequence"/>
</dbReference>
<keyword evidence="5" id="KW-1185">Reference proteome</keyword>
<evidence type="ECO:0000256" key="1">
    <source>
        <dbReference type="SAM" id="SignalP"/>
    </source>
</evidence>
<dbReference type="OrthoDB" id="5423360at2759"/>
<feature type="domain" description="Amidase" evidence="2">
    <location>
        <begin position="223"/>
        <end position="540"/>
    </location>
</feature>
<protein>
    <submittedName>
        <fullName evidence="4">Uncharacterized protein</fullName>
    </submittedName>
</protein>
<dbReference type="PANTHER" id="PTHR46310:SF7">
    <property type="entry name" value="AMIDASE 1"/>
    <property type="match status" value="1"/>
</dbReference>
<dbReference type="EMBL" id="KZ302858">
    <property type="protein sequence ID" value="PFH44794.1"/>
    <property type="molecule type" value="Genomic_DNA"/>
</dbReference>
<dbReference type="Gene3D" id="3.90.1300.10">
    <property type="entry name" value="Amidase signature (AS) domain"/>
    <property type="match status" value="1"/>
</dbReference>
<dbReference type="PANTHER" id="PTHR46310">
    <property type="entry name" value="AMIDASE 1"/>
    <property type="match status" value="1"/>
</dbReference>
<gene>
    <name evidence="4" type="ORF">AMATHDRAFT_51878</name>
</gene>
<name>A0A2A9N7L6_9AGAR</name>
<keyword evidence="1" id="KW-0732">Signal</keyword>
<evidence type="ECO:0000259" key="2">
    <source>
        <dbReference type="Pfam" id="PF01425"/>
    </source>
</evidence>
<accession>A0A2A9N7L6</accession>
<dbReference type="InterPro" id="IPR058329">
    <property type="entry name" value="Arp1_N"/>
</dbReference>
<evidence type="ECO:0000313" key="5">
    <source>
        <dbReference type="Proteomes" id="UP000242287"/>
    </source>
</evidence>
<dbReference type="AlphaFoldDB" id="A0A2A9N7L6"/>
<dbReference type="Pfam" id="PF26053">
    <property type="entry name" value="DUF8016"/>
    <property type="match status" value="1"/>
</dbReference>
<proteinExistence type="predicted"/>
<feature type="chain" id="PRO_5013196759" evidence="1">
    <location>
        <begin position="18"/>
        <end position="674"/>
    </location>
</feature>
<feature type="signal peptide" evidence="1">
    <location>
        <begin position="1"/>
        <end position="17"/>
    </location>
</feature>
<evidence type="ECO:0000313" key="4">
    <source>
        <dbReference type="EMBL" id="PFH44794.1"/>
    </source>
</evidence>
<evidence type="ECO:0000259" key="3">
    <source>
        <dbReference type="Pfam" id="PF26053"/>
    </source>
</evidence>